<protein>
    <submittedName>
        <fullName evidence="1">OLC1v1002576C1</fullName>
    </submittedName>
</protein>
<keyword evidence="2" id="KW-1185">Reference proteome</keyword>
<dbReference type="EMBL" id="OX459121">
    <property type="protein sequence ID" value="CAI9103976.1"/>
    <property type="molecule type" value="Genomic_DNA"/>
</dbReference>
<dbReference type="Proteomes" id="UP001161247">
    <property type="component" value="Chromosome 4"/>
</dbReference>
<dbReference type="AlphaFoldDB" id="A0AAV1D7Z4"/>
<name>A0AAV1D7Z4_OLDCO</name>
<reference evidence="1" key="1">
    <citation type="submission" date="2023-03" db="EMBL/GenBank/DDBJ databases">
        <authorList>
            <person name="Julca I."/>
        </authorList>
    </citation>
    <scope>NUCLEOTIDE SEQUENCE</scope>
</reference>
<evidence type="ECO:0000313" key="1">
    <source>
        <dbReference type="EMBL" id="CAI9103976.1"/>
    </source>
</evidence>
<evidence type="ECO:0000313" key="2">
    <source>
        <dbReference type="Proteomes" id="UP001161247"/>
    </source>
</evidence>
<proteinExistence type="predicted"/>
<sequence>MYPDDSPFFIKYKESSIMALAGLLEKYTTFSGQRINFHKFSILISPKTTRETASFIHTTLQIPMGQFHSKYLRMSLDFTEKKTDIFGQFTSKISGKFASWKTRLPPLLGRVTLAKSTLS</sequence>
<organism evidence="1 2">
    <name type="scientific">Oldenlandia corymbosa var. corymbosa</name>
    <dbReference type="NCBI Taxonomy" id="529605"/>
    <lineage>
        <taxon>Eukaryota</taxon>
        <taxon>Viridiplantae</taxon>
        <taxon>Streptophyta</taxon>
        <taxon>Embryophyta</taxon>
        <taxon>Tracheophyta</taxon>
        <taxon>Spermatophyta</taxon>
        <taxon>Magnoliopsida</taxon>
        <taxon>eudicotyledons</taxon>
        <taxon>Gunneridae</taxon>
        <taxon>Pentapetalae</taxon>
        <taxon>asterids</taxon>
        <taxon>lamiids</taxon>
        <taxon>Gentianales</taxon>
        <taxon>Rubiaceae</taxon>
        <taxon>Rubioideae</taxon>
        <taxon>Spermacoceae</taxon>
        <taxon>Hedyotis-Oldenlandia complex</taxon>
        <taxon>Oldenlandia</taxon>
    </lineage>
</organism>
<accession>A0AAV1D7Z4</accession>
<gene>
    <name evidence="1" type="ORF">OLC1_LOCUS13010</name>
</gene>